<reference evidence="2 3" key="1">
    <citation type="submission" date="2019-02" db="EMBL/GenBank/DDBJ databases">
        <title>Deep-cultivation of Planctomycetes and their phenomic and genomic characterization uncovers novel biology.</title>
        <authorList>
            <person name="Wiegand S."/>
            <person name="Jogler M."/>
            <person name="Boedeker C."/>
            <person name="Pinto D."/>
            <person name="Vollmers J."/>
            <person name="Rivas-Marin E."/>
            <person name="Kohn T."/>
            <person name="Peeters S.H."/>
            <person name="Heuer A."/>
            <person name="Rast P."/>
            <person name="Oberbeckmann S."/>
            <person name="Bunk B."/>
            <person name="Jeske O."/>
            <person name="Meyerdierks A."/>
            <person name="Storesund J.E."/>
            <person name="Kallscheuer N."/>
            <person name="Luecker S."/>
            <person name="Lage O.M."/>
            <person name="Pohl T."/>
            <person name="Merkel B.J."/>
            <person name="Hornburger P."/>
            <person name="Mueller R.-W."/>
            <person name="Bruemmer F."/>
            <person name="Labrenz M."/>
            <person name="Spormann A.M."/>
            <person name="Op den Camp H."/>
            <person name="Overmann J."/>
            <person name="Amann R."/>
            <person name="Jetten M.S.M."/>
            <person name="Mascher T."/>
            <person name="Medema M.H."/>
            <person name="Devos D.P."/>
            <person name="Kaster A.-K."/>
            <person name="Ovreas L."/>
            <person name="Rohde M."/>
            <person name="Galperin M.Y."/>
            <person name="Jogler C."/>
        </authorList>
    </citation>
    <scope>NUCLEOTIDE SEQUENCE [LARGE SCALE GENOMIC DNA]</scope>
    <source>
        <strain evidence="2 3">K23_9</strain>
    </source>
</reference>
<accession>A0A517NZA1</accession>
<dbReference type="EMBL" id="CP036526">
    <property type="protein sequence ID" value="QDT12441.1"/>
    <property type="molecule type" value="Genomic_DNA"/>
</dbReference>
<protein>
    <recommendedName>
        <fullName evidence="1">Lnb N-terminal periplasmic domain-containing protein</fullName>
    </recommendedName>
</protein>
<sequence length="257" mass="30060">MFQAIKRLFSSDDRPWKAGFERLPQVQIQGDQLQIDDFRNFRYHCDGTHEQKYETRQFAISDVRTLDFIVVPFQDSSRFAHTMMSFGFADQSHLVVSIEARLRRGQKYSLWKGLIGFYQIMYVIADERDAIGHRTEYRGDEVFVYGVAAEQSQLEQLLSRVTKHASQLPRKPERYNTLTHNCATNIRDHVNAIWPGRIPWGWGVLMPGRADFLAYRLGLLKSDETFEATRQRARINDLAAGNWHDERFSQLIRSKRA</sequence>
<gene>
    <name evidence="2" type="ORF">K239x_44510</name>
</gene>
<keyword evidence="3" id="KW-1185">Reference proteome</keyword>
<dbReference type="Proteomes" id="UP000319817">
    <property type="component" value="Chromosome"/>
</dbReference>
<evidence type="ECO:0000313" key="2">
    <source>
        <dbReference type="EMBL" id="QDT12441.1"/>
    </source>
</evidence>
<name>A0A517NZA1_9BACT</name>
<organism evidence="2 3">
    <name type="scientific">Stieleria marina</name>
    <dbReference type="NCBI Taxonomy" id="1930275"/>
    <lineage>
        <taxon>Bacteria</taxon>
        <taxon>Pseudomonadati</taxon>
        <taxon>Planctomycetota</taxon>
        <taxon>Planctomycetia</taxon>
        <taxon>Pirellulales</taxon>
        <taxon>Pirellulaceae</taxon>
        <taxon>Stieleria</taxon>
    </lineage>
</organism>
<evidence type="ECO:0000259" key="1">
    <source>
        <dbReference type="Pfam" id="PF13387"/>
    </source>
</evidence>
<evidence type="ECO:0000313" key="3">
    <source>
        <dbReference type="Proteomes" id="UP000319817"/>
    </source>
</evidence>
<dbReference type="AlphaFoldDB" id="A0A517NZA1"/>
<dbReference type="InterPro" id="IPR025178">
    <property type="entry name" value="Lnb_N"/>
</dbReference>
<dbReference type="Pfam" id="PF13387">
    <property type="entry name" value="Lnb_N"/>
    <property type="match status" value="1"/>
</dbReference>
<proteinExistence type="predicted"/>
<feature type="domain" description="Lnb N-terminal periplasmic" evidence="1">
    <location>
        <begin position="51"/>
        <end position="196"/>
    </location>
</feature>